<evidence type="ECO:0000256" key="6">
    <source>
        <dbReference type="ARBA" id="ARBA00023136"/>
    </source>
</evidence>
<dbReference type="InterPro" id="IPR020846">
    <property type="entry name" value="MFS_dom"/>
</dbReference>
<dbReference type="EMBL" id="JAESVB010000002">
    <property type="protein sequence ID" value="MCB8874856.1"/>
    <property type="molecule type" value="Genomic_DNA"/>
</dbReference>
<dbReference type="PROSITE" id="PS00217">
    <property type="entry name" value="SUGAR_TRANSPORT_2"/>
    <property type="match status" value="1"/>
</dbReference>
<dbReference type="SUPFAM" id="SSF103473">
    <property type="entry name" value="MFS general substrate transporter"/>
    <property type="match status" value="1"/>
</dbReference>
<dbReference type="InterPro" id="IPR036259">
    <property type="entry name" value="MFS_trans_sf"/>
</dbReference>
<feature type="transmembrane region" description="Helical" evidence="7">
    <location>
        <begin position="285"/>
        <end position="304"/>
    </location>
</feature>
<feature type="domain" description="Major facilitator superfamily (MFS) profile" evidence="8">
    <location>
        <begin position="1"/>
        <end position="424"/>
    </location>
</feature>
<gene>
    <name evidence="9" type="ORF">ASILVAE211_06650</name>
</gene>
<dbReference type="AlphaFoldDB" id="A0A963YPW2"/>
<organism evidence="9 10">
    <name type="scientific">Acidisoma silvae</name>
    <dbReference type="NCBI Taxonomy" id="2802396"/>
    <lineage>
        <taxon>Bacteria</taxon>
        <taxon>Pseudomonadati</taxon>
        <taxon>Pseudomonadota</taxon>
        <taxon>Alphaproteobacteria</taxon>
        <taxon>Acetobacterales</taxon>
        <taxon>Acidocellaceae</taxon>
        <taxon>Acidisoma</taxon>
    </lineage>
</organism>
<sequence length="433" mass="47206">MVVLLSLGGCFEYFDLFLTGSIAPGLVHAHIFTATTAGFFGNNGIASFVAAFFIGLFIGTLAFGFVADRFGRRRIFTVSLIWYSLCTLIMAFQTDAASINLWRLLAGIGIGVELVTIDTYISELMPKHLRGRAFVINAAIQFSILPIAAALAWWLVPQSPLGFDGWRWLVIIGAAGAVVVWFIRRPLPESPRWLAGRGQLAEADRIVAQLEADVPPGALLPVTLVAAPVAEKGRLREIWHRRYLARTVMLILFNVFQAVGYYGFANWVPTFLIQHGITITHSLEYTFLIAIAAPFAPLLFFGLADKVERKVLVIVSAAAVAVFGLCFGEARSPAAVVGFGVLVTMANNVLSFAFHSYQAELYPTRIRAVAVGFVYSWSRLSVIFMAFVIAFTLRDFGVSGVFMLIAGSMVVVIAATGLLGPRTRNRSLEEIAG</sequence>
<feature type="transmembrane region" description="Helical" evidence="7">
    <location>
        <begin position="74"/>
        <end position="92"/>
    </location>
</feature>
<comment type="subcellular location">
    <subcellularLocation>
        <location evidence="1">Membrane</location>
        <topology evidence="1">Multi-pass membrane protein</topology>
    </subcellularLocation>
</comment>
<reference evidence="9" key="1">
    <citation type="journal article" date="2021" name="Microorganisms">
        <title>Acidisoma silvae sp. nov. and Acidisomacellulosilytica sp. nov., Two Acidophilic Bacteria Isolated from Decaying Wood, Hydrolyzing Cellulose and Producing Poly-3-hydroxybutyrate.</title>
        <authorList>
            <person name="Mieszkin S."/>
            <person name="Pouder E."/>
            <person name="Uroz S."/>
            <person name="Simon-Colin C."/>
            <person name="Alain K."/>
        </authorList>
    </citation>
    <scope>NUCLEOTIDE SEQUENCE</scope>
    <source>
        <strain evidence="9">HW T2.11</strain>
    </source>
</reference>
<evidence type="ECO:0000256" key="3">
    <source>
        <dbReference type="ARBA" id="ARBA00022448"/>
    </source>
</evidence>
<comment type="caution">
    <text evidence="9">The sequence shown here is derived from an EMBL/GenBank/DDBJ whole genome shotgun (WGS) entry which is preliminary data.</text>
</comment>
<dbReference type="InterPro" id="IPR005829">
    <property type="entry name" value="Sugar_transporter_CS"/>
</dbReference>
<keyword evidence="6 7" id="KW-0472">Membrane</keyword>
<feature type="transmembrane region" description="Helical" evidence="7">
    <location>
        <begin position="104"/>
        <end position="121"/>
    </location>
</feature>
<feature type="transmembrane region" description="Helical" evidence="7">
    <location>
        <begin position="396"/>
        <end position="419"/>
    </location>
</feature>
<evidence type="ECO:0000256" key="5">
    <source>
        <dbReference type="ARBA" id="ARBA00022989"/>
    </source>
</evidence>
<reference evidence="9" key="2">
    <citation type="submission" date="2021-01" db="EMBL/GenBank/DDBJ databases">
        <authorList>
            <person name="Mieszkin S."/>
            <person name="Pouder E."/>
            <person name="Alain K."/>
        </authorList>
    </citation>
    <scope>NUCLEOTIDE SEQUENCE</scope>
    <source>
        <strain evidence="9">HW T2.11</strain>
    </source>
</reference>
<feature type="transmembrane region" description="Helical" evidence="7">
    <location>
        <begin position="369"/>
        <end position="390"/>
    </location>
</feature>
<dbReference type="InterPro" id="IPR005828">
    <property type="entry name" value="MFS_sugar_transport-like"/>
</dbReference>
<evidence type="ECO:0000259" key="8">
    <source>
        <dbReference type="PROSITE" id="PS50850"/>
    </source>
</evidence>
<evidence type="ECO:0000256" key="7">
    <source>
        <dbReference type="SAM" id="Phobius"/>
    </source>
</evidence>
<dbReference type="GO" id="GO:0022857">
    <property type="term" value="F:transmembrane transporter activity"/>
    <property type="evidence" value="ECO:0007669"/>
    <property type="project" value="InterPro"/>
</dbReference>
<dbReference type="Proteomes" id="UP000708298">
    <property type="component" value="Unassembled WGS sequence"/>
</dbReference>
<protein>
    <submittedName>
        <fullName evidence="9">MFS transporter</fullName>
    </submittedName>
</protein>
<dbReference type="PANTHER" id="PTHR23511">
    <property type="entry name" value="SYNAPTIC VESICLE GLYCOPROTEIN 2"/>
    <property type="match status" value="1"/>
</dbReference>
<dbReference type="GO" id="GO:0016020">
    <property type="term" value="C:membrane"/>
    <property type="evidence" value="ECO:0007669"/>
    <property type="project" value="UniProtKB-SubCell"/>
</dbReference>
<feature type="transmembrane region" description="Helical" evidence="7">
    <location>
        <begin position="166"/>
        <end position="183"/>
    </location>
</feature>
<feature type="transmembrane region" description="Helical" evidence="7">
    <location>
        <begin position="133"/>
        <end position="154"/>
    </location>
</feature>
<dbReference type="Pfam" id="PF00083">
    <property type="entry name" value="Sugar_tr"/>
    <property type="match status" value="1"/>
</dbReference>
<keyword evidence="3" id="KW-0813">Transport</keyword>
<dbReference type="Gene3D" id="1.20.1250.20">
    <property type="entry name" value="MFS general substrate transporter like domains"/>
    <property type="match status" value="1"/>
</dbReference>
<evidence type="ECO:0000313" key="10">
    <source>
        <dbReference type="Proteomes" id="UP000708298"/>
    </source>
</evidence>
<evidence type="ECO:0000256" key="2">
    <source>
        <dbReference type="ARBA" id="ARBA00010992"/>
    </source>
</evidence>
<evidence type="ECO:0000256" key="4">
    <source>
        <dbReference type="ARBA" id="ARBA00022692"/>
    </source>
</evidence>
<comment type="similarity">
    <text evidence="2">Belongs to the major facilitator superfamily. Sugar transporter (TC 2.A.1.1) family.</text>
</comment>
<feature type="transmembrane region" description="Helical" evidence="7">
    <location>
        <begin position="45"/>
        <end position="67"/>
    </location>
</feature>
<keyword evidence="4 7" id="KW-0812">Transmembrane</keyword>
<keyword evidence="5 7" id="KW-1133">Transmembrane helix</keyword>
<evidence type="ECO:0000313" key="9">
    <source>
        <dbReference type="EMBL" id="MCB8874856.1"/>
    </source>
</evidence>
<dbReference type="CDD" id="cd17316">
    <property type="entry name" value="MFS_SV2_like"/>
    <property type="match status" value="1"/>
</dbReference>
<proteinExistence type="inferred from homology"/>
<feature type="transmembrane region" description="Helical" evidence="7">
    <location>
        <begin position="336"/>
        <end position="357"/>
    </location>
</feature>
<evidence type="ECO:0000256" key="1">
    <source>
        <dbReference type="ARBA" id="ARBA00004141"/>
    </source>
</evidence>
<dbReference type="PROSITE" id="PS50850">
    <property type="entry name" value="MFS"/>
    <property type="match status" value="1"/>
</dbReference>
<keyword evidence="10" id="KW-1185">Reference proteome</keyword>
<accession>A0A963YPW2</accession>
<feature type="transmembrane region" description="Helical" evidence="7">
    <location>
        <begin position="311"/>
        <end position="330"/>
    </location>
</feature>
<dbReference type="PANTHER" id="PTHR23511:SF34">
    <property type="entry name" value="SYNAPTIC VESICLE GLYCOPROTEIN 2"/>
    <property type="match status" value="1"/>
</dbReference>
<feature type="transmembrane region" description="Helical" evidence="7">
    <location>
        <begin position="243"/>
        <end position="265"/>
    </location>
</feature>
<name>A0A963YPW2_9PROT</name>